<keyword evidence="11" id="KW-1185">Reference proteome</keyword>
<dbReference type="AlphaFoldDB" id="A0AAU4K8J0"/>
<dbReference type="Proteomes" id="UP001432128">
    <property type="component" value="Chromosome"/>
</dbReference>
<keyword evidence="5 8" id="KW-0812">Transmembrane</keyword>
<evidence type="ECO:0000256" key="4">
    <source>
        <dbReference type="ARBA" id="ARBA00022519"/>
    </source>
</evidence>
<dbReference type="InterPro" id="IPR000515">
    <property type="entry name" value="MetI-like"/>
</dbReference>
<protein>
    <submittedName>
        <fullName evidence="10">Iron ABC transporter permease</fullName>
    </submittedName>
</protein>
<feature type="transmembrane region" description="Helical" evidence="8">
    <location>
        <begin position="321"/>
        <end position="344"/>
    </location>
</feature>
<evidence type="ECO:0000256" key="3">
    <source>
        <dbReference type="ARBA" id="ARBA00022475"/>
    </source>
</evidence>
<evidence type="ECO:0000256" key="2">
    <source>
        <dbReference type="ARBA" id="ARBA00022448"/>
    </source>
</evidence>
<keyword evidence="4" id="KW-0997">Cell inner membrane</keyword>
<dbReference type="PROSITE" id="PS50928">
    <property type="entry name" value="ABC_TM1"/>
    <property type="match status" value="2"/>
</dbReference>
<keyword evidence="6 8" id="KW-1133">Transmembrane helix</keyword>
<evidence type="ECO:0000313" key="11">
    <source>
        <dbReference type="Proteomes" id="UP001432128"/>
    </source>
</evidence>
<feature type="transmembrane region" description="Helical" evidence="8">
    <location>
        <begin position="265"/>
        <end position="287"/>
    </location>
</feature>
<gene>
    <name evidence="10" type="ORF">OG579_06075</name>
</gene>
<dbReference type="EMBL" id="CP108021">
    <property type="protein sequence ID" value="WUM22292.1"/>
    <property type="molecule type" value="Genomic_DNA"/>
</dbReference>
<evidence type="ECO:0000259" key="9">
    <source>
        <dbReference type="PROSITE" id="PS50928"/>
    </source>
</evidence>
<feature type="transmembrane region" description="Helical" evidence="8">
    <location>
        <begin position="391"/>
        <end position="415"/>
    </location>
</feature>
<organism evidence="10 11">
    <name type="scientific">Williamsia herbipolensis</name>
    <dbReference type="NCBI Taxonomy" id="1603258"/>
    <lineage>
        <taxon>Bacteria</taxon>
        <taxon>Bacillati</taxon>
        <taxon>Actinomycetota</taxon>
        <taxon>Actinomycetes</taxon>
        <taxon>Mycobacteriales</taxon>
        <taxon>Nocardiaceae</taxon>
        <taxon>Williamsia</taxon>
    </lineage>
</organism>
<dbReference type="CDD" id="cd06261">
    <property type="entry name" value="TM_PBP2"/>
    <property type="match status" value="2"/>
</dbReference>
<dbReference type="GO" id="GO:0055085">
    <property type="term" value="P:transmembrane transport"/>
    <property type="evidence" value="ECO:0007669"/>
    <property type="project" value="InterPro"/>
</dbReference>
<evidence type="ECO:0000313" key="10">
    <source>
        <dbReference type="EMBL" id="WUM22292.1"/>
    </source>
</evidence>
<comment type="similarity">
    <text evidence="8">Belongs to the binding-protein-dependent transport system permease family.</text>
</comment>
<dbReference type="SUPFAM" id="SSF161098">
    <property type="entry name" value="MetI-like"/>
    <property type="match status" value="2"/>
</dbReference>
<feature type="transmembrane region" description="Helical" evidence="8">
    <location>
        <begin position="218"/>
        <end position="244"/>
    </location>
</feature>
<evidence type="ECO:0000256" key="7">
    <source>
        <dbReference type="ARBA" id="ARBA00023136"/>
    </source>
</evidence>
<feature type="transmembrane region" description="Helical" evidence="8">
    <location>
        <begin position="171"/>
        <end position="198"/>
    </location>
</feature>
<comment type="subcellular location">
    <subcellularLocation>
        <location evidence="1">Cell inner membrane</location>
        <topology evidence="1">Multi-pass membrane protein</topology>
    </subcellularLocation>
    <subcellularLocation>
        <location evidence="8">Cell membrane</location>
        <topology evidence="8">Multi-pass membrane protein</topology>
    </subcellularLocation>
</comment>
<evidence type="ECO:0000256" key="8">
    <source>
        <dbReference type="RuleBase" id="RU363032"/>
    </source>
</evidence>
<sequence length="523" mass="53940">MIPLAFIGVFFVWPVGALVVRAVRVSDGEGLLDLARRTDAWGLLGFTLAQAAGSTLVTLVVAAPIIWLVATCSARTSTVLMVGVTIPFVLPTVVVGMAFRAIVSPGGPLSGLGLDGSVASIVAAHAFLNIAVVVRVVGSAWRTQDPRAELAARTLGATPWRAFTTVVLPRLIVPILSASALVFLFCSTSFGVVLILGNGRWQTIETAVYTQAIGYFDLPAAVTLSLLQIIVVIVVVAISGWVTPRTVAVVAREATARVRGRASRAVAALVAVWAVVVLVGPLSVVVIRSLRPTAGGEWTLSGYRSLTRAVNGQTPLQTLQYSVVSALWAMVLSVVIGLLAAIALQRARGTASTVGSALALVPLGVSAVTVGFGYLIVLASLPAGVASWPGLIPAVQALIAVPVVIRVIAPALAAIPPRLRHAAATLGAGPWRVWRTVDLPLIWRPLAASGAFAFIIAVGEFGATGFLARPGTTTLPVLIGSALNRPGADNLATAMACSVLMIVATAIAVVVMESFRTVSGGDL</sequence>
<proteinExistence type="inferred from homology"/>
<feature type="transmembrane region" description="Helical" evidence="8">
    <location>
        <begin position="41"/>
        <end position="67"/>
    </location>
</feature>
<evidence type="ECO:0000256" key="5">
    <source>
        <dbReference type="ARBA" id="ARBA00022692"/>
    </source>
</evidence>
<reference evidence="10 11" key="1">
    <citation type="submission" date="2022-10" db="EMBL/GenBank/DDBJ databases">
        <title>The complete genomes of actinobacterial strains from the NBC collection.</title>
        <authorList>
            <person name="Joergensen T.S."/>
            <person name="Alvarez Arevalo M."/>
            <person name="Sterndorff E.B."/>
            <person name="Faurdal D."/>
            <person name="Vuksanovic O."/>
            <person name="Mourched A.-S."/>
            <person name="Charusanti P."/>
            <person name="Shaw S."/>
            <person name="Blin K."/>
            <person name="Weber T."/>
        </authorList>
    </citation>
    <scope>NUCLEOTIDE SEQUENCE [LARGE SCALE GENOMIC DNA]</scope>
    <source>
        <strain evidence="10 11">NBC_00319</strain>
    </source>
</reference>
<evidence type="ECO:0000256" key="6">
    <source>
        <dbReference type="ARBA" id="ARBA00022989"/>
    </source>
</evidence>
<feature type="domain" description="ABC transmembrane type-1" evidence="9">
    <location>
        <begin position="319"/>
        <end position="512"/>
    </location>
</feature>
<dbReference type="KEGG" id="whr:OG579_06075"/>
<feature type="domain" description="ABC transmembrane type-1" evidence="9">
    <location>
        <begin position="44"/>
        <end position="239"/>
    </location>
</feature>
<feature type="transmembrane region" description="Helical" evidence="8">
    <location>
        <begin position="356"/>
        <end position="379"/>
    </location>
</feature>
<dbReference type="GO" id="GO:0005886">
    <property type="term" value="C:plasma membrane"/>
    <property type="evidence" value="ECO:0007669"/>
    <property type="project" value="UniProtKB-SubCell"/>
</dbReference>
<dbReference type="Pfam" id="PF00528">
    <property type="entry name" value="BPD_transp_1"/>
    <property type="match status" value="2"/>
</dbReference>
<keyword evidence="2 8" id="KW-0813">Transport</keyword>
<feature type="transmembrane region" description="Helical" evidence="8">
    <location>
        <begin position="118"/>
        <end position="137"/>
    </location>
</feature>
<keyword evidence="3" id="KW-1003">Cell membrane</keyword>
<name>A0AAU4K8J0_9NOCA</name>
<feature type="transmembrane region" description="Helical" evidence="8">
    <location>
        <begin position="441"/>
        <end position="468"/>
    </location>
</feature>
<dbReference type="PANTHER" id="PTHR43357">
    <property type="entry name" value="INNER MEMBRANE ABC TRANSPORTER PERMEASE PROTEIN YDCV"/>
    <property type="match status" value="1"/>
</dbReference>
<feature type="transmembrane region" description="Helical" evidence="8">
    <location>
        <begin position="79"/>
        <end position="103"/>
    </location>
</feature>
<dbReference type="PANTHER" id="PTHR43357:SF4">
    <property type="entry name" value="INNER MEMBRANE ABC TRANSPORTER PERMEASE PROTEIN YDCV"/>
    <property type="match status" value="1"/>
</dbReference>
<dbReference type="Gene3D" id="1.10.3720.10">
    <property type="entry name" value="MetI-like"/>
    <property type="match status" value="2"/>
</dbReference>
<feature type="transmembrane region" description="Helical" evidence="8">
    <location>
        <begin position="491"/>
        <end position="511"/>
    </location>
</feature>
<keyword evidence="7 8" id="KW-0472">Membrane</keyword>
<evidence type="ECO:0000256" key="1">
    <source>
        <dbReference type="ARBA" id="ARBA00004429"/>
    </source>
</evidence>
<dbReference type="InterPro" id="IPR035906">
    <property type="entry name" value="MetI-like_sf"/>
</dbReference>
<accession>A0AAU4K8J0</accession>